<dbReference type="SUPFAM" id="SSF56796">
    <property type="entry name" value="Dehydroquinate synthase-like"/>
    <property type="match status" value="1"/>
</dbReference>
<dbReference type="CDD" id="cd08189">
    <property type="entry name" value="Fe-ADH-like"/>
    <property type="match status" value="1"/>
</dbReference>
<reference evidence="6 7" key="1">
    <citation type="submission" date="2021-03" db="EMBL/GenBank/DDBJ databases">
        <title>Genomic Encyclopedia of Type Strains, Phase IV (KMG-IV): sequencing the most valuable type-strain genomes for metagenomic binning, comparative biology and taxonomic classification.</title>
        <authorList>
            <person name="Goeker M."/>
        </authorList>
    </citation>
    <scope>NUCLEOTIDE SEQUENCE [LARGE SCALE GENOMIC DNA]</scope>
    <source>
        <strain evidence="6 7">DSM 26675</strain>
    </source>
</reference>
<evidence type="ECO:0000313" key="6">
    <source>
        <dbReference type="EMBL" id="MBP2242159.1"/>
    </source>
</evidence>
<dbReference type="EMBL" id="JAGIKZ010000016">
    <property type="protein sequence ID" value="MBP2242159.1"/>
    <property type="molecule type" value="Genomic_DNA"/>
</dbReference>
<sequence>MYRLYCRIYQSTYRIVSRLLPWRQPILLQGENSLSKLPKLISSKGIDHVLIVTDKGIVSLGLMDSLLAGLKEEQIEFIIYDRTIPNPTIENIEEALDMYKKHGANGIIAFGGGSPMDCAKGVGARIARPEKSIPQMKGQLKIRKKTPPLFAVPTTAGTGSEGTVVAVVTNSETHEKYAINDLVLIPDYAVLDPLLTINLPPHITSTTGMDALTHAIEAYIGRSNTKETAEYCRRAVKIIYENLYEAYSNGTNMTARTNMQEAAYLAGVAFTRAYVGYVHAIAHTLGGFYAVPHGLANAIILPYVLEYYGDSATEKLAELADLVRLSNSTDTIAEKAESFISSIKDLNAKMNIPNKISGIVESDIPLMVERALKEANPLYPVPKILSRNDLFTLYQLIKE</sequence>
<proteinExistence type="inferred from homology"/>
<dbReference type="InterPro" id="IPR001670">
    <property type="entry name" value="ADH_Fe/GldA"/>
</dbReference>
<dbReference type="Proteomes" id="UP001519293">
    <property type="component" value="Unassembled WGS sequence"/>
</dbReference>
<evidence type="ECO:0000256" key="3">
    <source>
        <dbReference type="ARBA" id="ARBA00023027"/>
    </source>
</evidence>
<organism evidence="6 7">
    <name type="scientific">Cytobacillus eiseniae</name>
    <dbReference type="NCBI Taxonomy" id="762947"/>
    <lineage>
        <taxon>Bacteria</taxon>
        <taxon>Bacillati</taxon>
        <taxon>Bacillota</taxon>
        <taxon>Bacilli</taxon>
        <taxon>Bacillales</taxon>
        <taxon>Bacillaceae</taxon>
        <taxon>Cytobacillus</taxon>
    </lineage>
</organism>
<comment type="caution">
    <text evidence="6">The sequence shown here is derived from an EMBL/GenBank/DDBJ whole genome shotgun (WGS) entry which is preliminary data.</text>
</comment>
<feature type="domain" description="Alcohol dehydrogenase iron-type/glycerol dehydrogenase GldA" evidence="4">
    <location>
        <begin position="27"/>
        <end position="193"/>
    </location>
</feature>
<dbReference type="RefSeq" id="WP_066392374.1">
    <property type="nucleotide sequence ID" value="NZ_JAGIKZ010000016.1"/>
</dbReference>
<dbReference type="InterPro" id="IPR056798">
    <property type="entry name" value="ADH_Fe_C"/>
</dbReference>
<evidence type="ECO:0000256" key="1">
    <source>
        <dbReference type="ARBA" id="ARBA00007358"/>
    </source>
</evidence>
<evidence type="ECO:0000256" key="2">
    <source>
        <dbReference type="ARBA" id="ARBA00023002"/>
    </source>
</evidence>
<feature type="domain" description="Fe-containing alcohol dehydrogenase-like C-terminal" evidence="5">
    <location>
        <begin position="205"/>
        <end position="395"/>
    </location>
</feature>
<evidence type="ECO:0000259" key="4">
    <source>
        <dbReference type="Pfam" id="PF00465"/>
    </source>
</evidence>
<dbReference type="Gene3D" id="3.40.50.1970">
    <property type="match status" value="1"/>
</dbReference>
<protein>
    <submittedName>
        <fullName evidence="6">Alcohol dehydrogenase class IV</fullName>
    </submittedName>
</protein>
<dbReference type="InterPro" id="IPR018211">
    <property type="entry name" value="ADH_Fe_CS"/>
</dbReference>
<keyword evidence="3" id="KW-0520">NAD</keyword>
<accession>A0ABS4RIP3</accession>
<comment type="similarity">
    <text evidence="1">Belongs to the iron-containing alcohol dehydrogenase family.</text>
</comment>
<name>A0ABS4RIP3_9BACI</name>
<dbReference type="Pfam" id="PF00465">
    <property type="entry name" value="Fe-ADH"/>
    <property type="match status" value="1"/>
</dbReference>
<dbReference type="PROSITE" id="PS00060">
    <property type="entry name" value="ADH_IRON_2"/>
    <property type="match status" value="1"/>
</dbReference>
<keyword evidence="7" id="KW-1185">Reference proteome</keyword>
<keyword evidence="2" id="KW-0560">Oxidoreductase</keyword>
<dbReference type="Pfam" id="PF25137">
    <property type="entry name" value="ADH_Fe_C"/>
    <property type="match status" value="1"/>
</dbReference>
<gene>
    <name evidence="6" type="ORF">J2Z40_002732</name>
</gene>
<dbReference type="PANTHER" id="PTHR11496">
    <property type="entry name" value="ALCOHOL DEHYDROGENASE"/>
    <property type="match status" value="1"/>
</dbReference>
<dbReference type="PANTHER" id="PTHR11496:SF102">
    <property type="entry name" value="ALCOHOL DEHYDROGENASE 4"/>
    <property type="match status" value="1"/>
</dbReference>
<evidence type="ECO:0000313" key="7">
    <source>
        <dbReference type="Proteomes" id="UP001519293"/>
    </source>
</evidence>
<evidence type="ECO:0000259" key="5">
    <source>
        <dbReference type="Pfam" id="PF25137"/>
    </source>
</evidence>
<dbReference type="Gene3D" id="1.20.1090.10">
    <property type="entry name" value="Dehydroquinate synthase-like - alpha domain"/>
    <property type="match status" value="1"/>
</dbReference>
<dbReference type="InterPro" id="IPR039697">
    <property type="entry name" value="Alcohol_dehydrogenase_Fe"/>
</dbReference>